<name>A0A3N9WSU4_9ACTN</name>
<feature type="signal peptide" evidence="1">
    <location>
        <begin position="1"/>
        <end position="35"/>
    </location>
</feature>
<organism evidence="2 3">
    <name type="scientific">Micromonospora arida</name>
    <dbReference type="NCBI Taxonomy" id="2203715"/>
    <lineage>
        <taxon>Bacteria</taxon>
        <taxon>Bacillati</taxon>
        <taxon>Actinomycetota</taxon>
        <taxon>Actinomycetes</taxon>
        <taxon>Micromonosporales</taxon>
        <taxon>Micromonosporaceae</taxon>
        <taxon>Micromonospora</taxon>
    </lineage>
</organism>
<dbReference type="OrthoDB" id="9988348at2"/>
<dbReference type="Proteomes" id="UP000266889">
    <property type="component" value="Unassembled WGS sequence"/>
</dbReference>
<dbReference type="EMBL" id="QGSY01000284">
    <property type="protein sequence ID" value="RQX03902.1"/>
    <property type="molecule type" value="Genomic_DNA"/>
</dbReference>
<keyword evidence="1" id="KW-0732">Signal</keyword>
<reference evidence="2 3" key="1">
    <citation type="submission" date="2018-05" db="EMBL/GenBank/DDBJ databases">
        <title>Micromonospora from Atacama Desert.</title>
        <authorList>
            <person name="Carro L."/>
            <person name="Goodfellow M."/>
            <person name="Klenk H.-P."/>
        </authorList>
    </citation>
    <scope>NUCLEOTIDE SEQUENCE [LARGE SCALE GENOMIC DNA]</scope>
    <source>
        <strain evidence="2 3">LB32</strain>
    </source>
</reference>
<feature type="chain" id="PRO_5018325435" description="Secreted protein" evidence="1">
    <location>
        <begin position="36"/>
        <end position="141"/>
    </location>
</feature>
<keyword evidence="3" id="KW-1185">Reference proteome</keyword>
<proteinExistence type="predicted"/>
<protein>
    <recommendedName>
        <fullName evidence="4">Secreted protein</fullName>
    </recommendedName>
</protein>
<accession>A0A3N9WSU4</accession>
<dbReference type="AlphaFoldDB" id="A0A3N9WSU4"/>
<sequence length="141" mass="15486">MRFALRTRLHAALAAVLLPAATATFVFVASPAAQADCAGRGNPTYLQLRNSAGIEIAYELYQYASTCDGDSEYRGKVKDSYTDGSCAYTYYYDTSRTTHGISCTTGGWSNYTFWDRQSNSSASVELAVDYRSTGRQSTWGF</sequence>
<gene>
    <name evidence="2" type="ORF">DLJ58_29015</name>
</gene>
<comment type="caution">
    <text evidence="2">The sequence shown here is derived from an EMBL/GenBank/DDBJ whole genome shotgun (WGS) entry which is preliminary data.</text>
</comment>
<evidence type="ECO:0008006" key="4">
    <source>
        <dbReference type="Google" id="ProtNLM"/>
    </source>
</evidence>
<evidence type="ECO:0000256" key="1">
    <source>
        <dbReference type="SAM" id="SignalP"/>
    </source>
</evidence>
<evidence type="ECO:0000313" key="2">
    <source>
        <dbReference type="EMBL" id="RQX03902.1"/>
    </source>
</evidence>
<evidence type="ECO:0000313" key="3">
    <source>
        <dbReference type="Proteomes" id="UP000266889"/>
    </source>
</evidence>
<dbReference type="RefSeq" id="WP_124861067.1">
    <property type="nucleotide sequence ID" value="NZ_JBEXYX010000014.1"/>
</dbReference>